<name>A0AAF0BV58_9ACTN</name>
<proteinExistence type="inferred from homology"/>
<dbReference type="PANTHER" id="PTHR42879">
    <property type="entry name" value="3-OXOACYL-(ACYL-CARRIER-PROTEIN) REDUCTASE"/>
    <property type="match status" value="1"/>
</dbReference>
<dbReference type="InterPro" id="IPR002347">
    <property type="entry name" value="SDR_fam"/>
</dbReference>
<dbReference type="EMBL" id="CP116942">
    <property type="protein sequence ID" value="WCO68512.1"/>
    <property type="molecule type" value="Genomic_DNA"/>
</dbReference>
<evidence type="ECO:0000313" key="4">
    <source>
        <dbReference type="EMBL" id="WCO68512.1"/>
    </source>
</evidence>
<dbReference type="SMART" id="SM00822">
    <property type="entry name" value="PKS_KR"/>
    <property type="match status" value="1"/>
</dbReference>
<dbReference type="CDD" id="cd05233">
    <property type="entry name" value="SDR_c"/>
    <property type="match status" value="1"/>
</dbReference>
<dbReference type="PANTHER" id="PTHR42879:SF2">
    <property type="entry name" value="3-OXOACYL-[ACYL-CARRIER-PROTEIN] REDUCTASE FABG"/>
    <property type="match status" value="1"/>
</dbReference>
<sequence>MIDDATGRVVLVTGAGRACGRVIAEDLAARHAHVVVNDIDPRTGAETVDRITAEGGEATLVVADVADDAQVARMVDACVETYGRLDVAVNNAGIEVPVEVADSTPEQFAAVLATNLQGVRSCVAHEIRALRAGGRGGAILNMSSVSSDLAAARGNGLYAAAKGGVDGLTKTVAVEVAAEGISVNALSFIGADVEGGMFQRFVAETGIPEEELLDAIPAGRKLRPEELCAAVRYLTSEEARFVVGTNMVLDGGFTAM</sequence>
<dbReference type="PRINTS" id="PR00080">
    <property type="entry name" value="SDRFAMILY"/>
</dbReference>
<dbReference type="InterPro" id="IPR057326">
    <property type="entry name" value="KR_dom"/>
</dbReference>
<dbReference type="InterPro" id="IPR036291">
    <property type="entry name" value="NAD(P)-bd_dom_sf"/>
</dbReference>
<dbReference type="InterPro" id="IPR020904">
    <property type="entry name" value="Sc_DH/Rdtase_CS"/>
</dbReference>
<dbReference type="PRINTS" id="PR00081">
    <property type="entry name" value="GDHRDH"/>
</dbReference>
<accession>A0AAF0BV58</accession>
<dbReference type="Gene3D" id="3.40.50.720">
    <property type="entry name" value="NAD(P)-binding Rossmann-like Domain"/>
    <property type="match status" value="1"/>
</dbReference>
<evidence type="ECO:0000256" key="1">
    <source>
        <dbReference type="ARBA" id="ARBA00006484"/>
    </source>
</evidence>
<evidence type="ECO:0000256" key="2">
    <source>
        <dbReference type="ARBA" id="ARBA00023002"/>
    </source>
</evidence>
<keyword evidence="2" id="KW-0560">Oxidoreductase</keyword>
<dbReference type="GO" id="GO:0032787">
    <property type="term" value="P:monocarboxylic acid metabolic process"/>
    <property type="evidence" value="ECO:0007669"/>
    <property type="project" value="UniProtKB-ARBA"/>
</dbReference>
<comment type="similarity">
    <text evidence="1">Belongs to the short-chain dehydrogenases/reductases (SDR) family.</text>
</comment>
<protein>
    <submittedName>
        <fullName evidence="4">SDR family oxidoreductase</fullName>
    </submittedName>
</protein>
<dbReference type="KEGG" id="ima:PO878_07195"/>
<organism evidence="4 5">
    <name type="scientific">Iamia majanohamensis</name>
    <dbReference type="NCBI Taxonomy" id="467976"/>
    <lineage>
        <taxon>Bacteria</taxon>
        <taxon>Bacillati</taxon>
        <taxon>Actinomycetota</taxon>
        <taxon>Acidimicrobiia</taxon>
        <taxon>Acidimicrobiales</taxon>
        <taxon>Iamiaceae</taxon>
        <taxon>Iamia</taxon>
    </lineage>
</organism>
<dbReference type="Pfam" id="PF13561">
    <property type="entry name" value="adh_short_C2"/>
    <property type="match status" value="1"/>
</dbReference>
<gene>
    <name evidence="4" type="ORF">PO878_07195</name>
</gene>
<dbReference type="PROSITE" id="PS00061">
    <property type="entry name" value="ADH_SHORT"/>
    <property type="match status" value="1"/>
</dbReference>
<dbReference type="SUPFAM" id="SSF51735">
    <property type="entry name" value="NAD(P)-binding Rossmann-fold domains"/>
    <property type="match status" value="1"/>
</dbReference>
<dbReference type="GO" id="GO:0016491">
    <property type="term" value="F:oxidoreductase activity"/>
    <property type="evidence" value="ECO:0007669"/>
    <property type="project" value="UniProtKB-KW"/>
</dbReference>
<dbReference type="RefSeq" id="WP_272738028.1">
    <property type="nucleotide sequence ID" value="NZ_CP116942.1"/>
</dbReference>
<reference evidence="4" key="1">
    <citation type="submission" date="2023-01" db="EMBL/GenBank/DDBJ databases">
        <title>The diversity of Class Acidimicrobiia in South China Sea sediment environments and the proposal of Iamia marina sp. nov., a novel species of the genus Iamia.</title>
        <authorList>
            <person name="He Y."/>
            <person name="Tian X."/>
        </authorList>
    </citation>
    <scope>NUCLEOTIDE SEQUENCE</scope>
    <source>
        <strain evidence="4">DSM 19957</strain>
    </source>
</reference>
<dbReference type="AlphaFoldDB" id="A0AAF0BV58"/>
<dbReference type="FunFam" id="3.40.50.720:FF:000084">
    <property type="entry name" value="Short-chain dehydrogenase reductase"/>
    <property type="match status" value="1"/>
</dbReference>
<keyword evidence="5" id="KW-1185">Reference proteome</keyword>
<feature type="domain" description="Ketoreductase" evidence="3">
    <location>
        <begin position="8"/>
        <end position="192"/>
    </location>
</feature>
<dbReference type="InterPro" id="IPR050259">
    <property type="entry name" value="SDR"/>
</dbReference>
<evidence type="ECO:0000313" key="5">
    <source>
        <dbReference type="Proteomes" id="UP001216390"/>
    </source>
</evidence>
<dbReference type="Proteomes" id="UP001216390">
    <property type="component" value="Chromosome"/>
</dbReference>
<evidence type="ECO:0000259" key="3">
    <source>
        <dbReference type="SMART" id="SM00822"/>
    </source>
</evidence>